<accession>A0A371DL67</accession>
<dbReference type="EMBL" id="KZ857387">
    <property type="protein sequence ID" value="RDX53279.1"/>
    <property type="molecule type" value="Genomic_DNA"/>
</dbReference>
<keyword evidence="3" id="KW-1185">Reference proteome</keyword>
<gene>
    <name evidence="2" type="ORF">OH76DRAFT_1399166</name>
</gene>
<keyword evidence="1" id="KW-1133">Transmembrane helix</keyword>
<feature type="transmembrane region" description="Helical" evidence="1">
    <location>
        <begin position="131"/>
        <end position="155"/>
    </location>
</feature>
<proteinExistence type="predicted"/>
<evidence type="ECO:0000313" key="3">
    <source>
        <dbReference type="Proteomes" id="UP000256964"/>
    </source>
</evidence>
<evidence type="ECO:0000313" key="2">
    <source>
        <dbReference type="EMBL" id="RDX53279.1"/>
    </source>
</evidence>
<feature type="transmembrane region" description="Helical" evidence="1">
    <location>
        <begin position="88"/>
        <end position="110"/>
    </location>
</feature>
<dbReference type="AlphaFoldDB" id="A0A371DL67"/>
<feature type="transmembrane region" description="Helical" evidence="1">
    <location>
        <begin position="46"/>
        <end position="68"/>
    </location>
</feature>
<organism evidence="2 3">
    <name type="scientific">Lentinus brumalis</name>
    <dbReference type="NCBI Taxonomy" id="2498619"/>
    <lineage>
        <taxon>Eukaryota</taxon>
        <taxon>Fungi</taxon>
        <taxon>Dikarya</taxon>
        <taxon>Basidiomycota</taxon>
        <taxon>Agaricomycotina</taxon>
        <taxon>Agaricomycetes</taxon>
        <taxon>Polyporales</taxon>
        <taxon>Polyporaceae</taxon>
        <taxon>Lentinus</taxon>
    </lineage>
</organism>
<protein>
    <submittedName>
        <fullName evidence="2">Uncharacterized protein</fullName>
    </submittedName>
</protein>
<reference evidence="2 3" key="1">
    <citation type="journal article" date="2018" name="Biotechnol. Biofuels">
        <title>Integrative visual omics of the white-rot fungus Polyporus brumalis exposes the biotechnological potential of its oxidative enzymes for delignifying raw plant biomass.</title>
        <authorList>
            <person name="Miyauchi S."/>
            <person name="Rancon A."/>
            <person name="Drula E."/>
            <person name="Hage H."/>
            <person name="Chaduli D."/>
            <person name="Favel A."/>
            <person name="Grisel S."/>
            <person name="Henrissat B."/>
            <person name="Herpoel-Gimbert I."/>
            <person name="Ruiz-Duenas F.J."/>
            <person name="Chevret D."/>
            <person name="Hainaut M."/>
            <person name="Lin J."/>
            <person name="Wang M."/>
            <person name="Pangilinan J."/>
            <person name="Lipzen A."/>
            <person name="Lesage-Meessen L."/>
            <person name="Navarro D."/>
            <person name="Riley R."/>
            <person name="Grigoriev I.V."/>
            <person name="Zhou S."/>
            <person name="Raouche S."/>
            <person name="Rosso M.N."/>
        </authorList>
    </citation>
    <scope>NUCLEOTIDE SEQUENCE [LARGE SCALE GENOMIC DNA]</scope>
    <source>
        <strain evidence="2 3">BRFM 1820</strain>
    </source>
</reference>
<keyword evidence="1" id="KW-0812">Transmembrane</keyword>
<name>A0A371DL67_9APHY</name>
<feature type="transmembrane region" description="Helical" evidence="1">
    <location>
        <begin position="161"/>
        <end position="181"/>
    </location>
</feature>
<dbReference type="Proteomes" id="UP000256964">
    <property type="component" value="Unassembled WGS sequence"/>
</dbReference>
<evidence type="ECO:0000256" key="1">
    <source>
        <dbReference type="SAM" id="Phobius"/>
    </source>
</evidence>
<dbReference type="OrthoDB" id="3358048at2759"/>
<keyword evidence="1" id="KW-0472">Membrane</keyword>
<sequence>MATATIRQRAPFQFSEDDDTDVHILDEEEQEEVIEDLRKKNDDSNAVYLMGLQAVLALSLLLQLVYLFKPNKISPFAVLLPGSTSEPLPLANGLTILQILIHINLSLNCLPPNHPYRKLVPRSTLPGSLSIPLPLLHPVALALPVIAPFLALALGRGLADLVWWAEPGILLAIVAVVKKWIADGEKDIMKLERLRYEARGA</sequence>